<name>A0ABS7GGJ7_9BACT</name>
<dbReference type="EMBL" id="JAICCF010000004">
    <property type="protein sequence ID" value="MBW8686815.1"/>
    <property type="molecule type" value="Genomic_DNA"/>
</dbReference>
<dbReference type="RefSeq" id="WP_220252147.1">
    <property type="nucleotide sequence ID" value="NZ_JAICCF010000004.1"/>
</dbReference>
<evidence type="ECO:0008006" key="3">
    <source>
        <dbReference type="Google" id="ProtNLM"/>
    </source>
</evidence>
<evidence type="ECO:0000313" key="2">
    <source>
        <dbReference type="Proteomes" id="UP000812961"/>
    </source>
</evidence>
<accession>A0ABS7GGJ7</accession>
<comment type="caution">
    <text evidence="1">The sequence shown here is derived from an EMBL/GenBank/DDBJ whole genome shotgun (WGS) entry which is preliminary data.</text>
</comment>
<protein>
    <recommendedName>
        <fullName evidence="3">Adhesin</fullName>
    </recommendedName>
</protein>
<proteinExistence type="predicted"/>
<keyword evidence="2" id="KW-1185">Reference proteome</keyword>
<sequence>MATKNNNKIFGREELKEHFRNGKLPTEHHFAHLIDSTINKQEDGFSKDEENGMLVAALGASKRLVSFYRTNDDLEPFFLMEKDERENPGFRMRPHTNRSEGTSVDAQSFFFHMNGDLGIGKRCNPCYKMEVTGFVAMEGRIGTYQVGKVPADGKWHPVISGLDNCQAFEIIARTGKRNSGRFAILHAYAVSAFGRSWPRRSIRKTSSHYGFFWNRLRVRWKGSTHNYALQIRTNSNYGPDVDIYYRITRLWDDTAFMPKDYYHH</sequence>
<dbReference type="Proteomes" id="UP000812961">
    <property type="component" value="Unassembled WGS sequence"/>
</dbReference>
<reference evidence="1 2" key="1">
    <citation type="submission" date="2021-08" db="EMBL/GenBank/DDBJ databases">
        <title>The genome sequence of Chitinophaga sp. B61.</title>
        <authorList>
            <person name="Zhang X."/>
        </authorList>
    </citation>
    <scope>NUCLEOTIDE SEQUENCE [LARGE SCALE GENOMIC DNA]</scope>
    <source>
        <strain evidence="1 2">B61</strain>
    </source>
</reference>
<evidence type="ECO:0000313" key="1">
    <source>
        <dbReference type="EMBL" id="MBW8686815.1"/>
    </source>
</evidence>
<organism evidence="1 2">
    <name type="scientific">Chitinophaga rhizophila</name>
    <dbReference type="NCBI Taxonomy" id="2866212"/>
    <lineage>
        <taxon>Bacteria</taxon>
        <taxon>Pseudomonadati</taxon>
        <taxon>Bacteroidota</taxon>
        <taxon>Chitinophagia</taxon>
        <taxon>Chitinophagales</taxon>
        <taxon>Chitinophagaceae</taxon>
        <taxon>Chitinophaga</taxon>
    </lineage>
</organism>
<gene>
    <name evidence="1" type="ORF">K1Y79_20945</name>
</gene>